<keyword evidence="5" id="KW-1133">Transmembrane helix</keyword>
<feature type="domain" description="PDZ" evidence="6">
    <location>
        <begin position="270"/>
        <end position="360"/>
    </location>
</feature>
<evidence type="ECO:0000256" key="5">
    <source>
        <dbReference type="SAM" id="Phobius"/>
    </source>
</evidence>
<name>A0AAW9R824_9GAMM</name>
<evidence type="ECO:0000256" key="3">
    <source>
        <dbReference type="ARBA" id="ARBA00022801"/>
    </source>
</evidence>
<dbReference type="InterPro" id="IPR036034">
    <property type="entry name" value="PDZ_sf"/>
</dbReference>
<dbReference type="SUPFAM" id="SSF50156">
    <property type="entry name" value="PDZ domain-like"/>
    <property type="match status" value="1"/>
</dbReference>
<dbReference type="InterPro" id="IPR009003">
    <property type="entry name" value="Peptidase_S1_PA"/>
</dbReference>
<organism evidence="7 8">
    <name type="scientific">Elongatibacter sediminis</name>
    <dbReference type="NCBI Taxonomy" id="3119006"/>
    <lineage>
        <taxon>Bacteria</taxon>
        <taxon>Pseudomonadati</taxon>
        <taxon>Pseudomonadota</taxon>
        <taxon>Gammaproteobacteria</taxon>
        <taxon>Chromatiales</taxon>
        <taxon>Wenzhouxiangellaceae</taxon>
        <taxon>Elongatibacter</taxon>
    </lineage>
</organism>
<dbReference type="SMART" id="SM00228">
    <property type="entry name" value="PDZ"/>
    <property type="match status" value="1"/>
</dbReference>
<accession>A0AAW9R824</accession>
<dbReference type="PANTHER" id="PTHR22939:SF101">
    <property type="entry name" value="PERIPLASMIC PH-DEPENDENT SERINE ENDOPROTEASE DEGQ"/>
    <property type="match status" value="1"/>
</dbReference>
<dbReference type="PRINTS" id="PR00834">
    <property type="entry name" value="PROTEASES2C"/>
</dbReference>
<dbReference type="SUPFAM" id="SSF50494">
    <property type="entry name" value="Trypsin-like serine proteases"/>
    <property type="match status" value="1"/>
</dbReference>
<keyword evidence="5" id="KW-0472">Membrane</keyword>
<dbReference type="Pfam" id="PF13365">
    <property type="entry name" value="Trypsin_2"/>
    <property type="match status" value="1"/>
</dbReference>
<dbReference type="GO" id="GO:0004252">
    <property type="term" value="F:serine-type endopeptidase activity"/>
    <property type="evidence" value="ECO:0007669"/>
    <property type="project" value="InterPro"/>
</dbReference>
<dbReference type="Proteomes" id="UP001359886">
    <property type="component" value="Unassembled WGS sequence"/>
</dbReference>
<dbReference type="Gene3D" id="2.40.10.120">
    <property type="match status" value="1"/>
</dbReference>
<dbReference type="Gene3D" id="2.30.42.10">
    <property type="match status" value="1"/>
</dbReference>
<dbReference type="InterPro" id="IPR001940">
    <property type="entry name" value="Peptidase_S1C"/>
</dbReference>
<evidence type="ECO:0000259" key="6">
    <source>
        <dbReference type="PROSITE" id="PS50106"/>
    </source>
</evidence>
<proteinExistence type="inferred from homology"/>
<dbReference type="RefSeq" id="WP_354694724.1">
    <property type="nucleotide sequence ID" value="NZ_JAZHOG010000004.1"/>
</dbReference>
<evidence type="ECO:0000313" key="7">
    <source>
        <dbReference type="EMBL" id="MEJ8567400.1"/>
    </source>
</evidence>
<sequence>MKNAKEILGFLFRALVAGLALAFVAVYLWPAITEPEAADAAPVENPAAQANGGELSGPFSYADAVDRAAPAVVSIYTMSLEPQGLPPSIERETGRRFLYRMRRDMGSGVLISEDGYILTNHHVISKAQNIRVALWDGRLAGAQVVGSDLETDLAVLKVNLTGLPTAPIGEDTSPRVGDVVLAIGNALGLSHTVTLGIISATGRETAGSSVYEGFLQTDAAINAGNSGGALVNARGELIGINTRNLSGVTGAQNIGFAIPIATARAVMRQIIEYGSVRRGWLGALFSDLPPTTAADGSSVLRGIFVRDVTRSGPAWEAGIRDGDQIVTLNGEPVEDVASFNLEIASTAPGTQVELEVRRRGEEFQTYATLIQQPPMR</sequence>
<dbReference type="EMBL" id="JAZHOG010000004">
    <property type="protein sequence ID" value="MEJ8567400.1"/>
    <property type="molecule type" value="Genomic_DNA"/>
</dbReference>
<gene>
    <name evidence="7" type="ORF">V3330_07145</name>
</gene>
<dbReference type="Pfam" id="PF13180">
    <property type="entry name" value="PDZ_2"/>
    <property type="match status" value="1"/>
</dbReference>
<keyword evidence="4" id="KW-0720">Serine protease</keyword>
<protein>
    <submittedName>
        <fullName evidence="7">Trypsin-like peptidase domain-containing protein</fullName>
    </submittedName>
</protein>
<keyword evidence="2" id="KW-0645">Protease</keyword>
<feature type="transmembrane region" description="Helical" evidence="5">
    <location>
        <begin position="7"/>
        <end position="29"/>
    </location>
</feature>
<comment type="similarity">
    <text evidence="1">Belongs to the peptidase S1C family.</text>
</comment>
<dbReference type="GO" id="GO:0006515">
    <property type="term" value="P:protein quality control for misfolded or incompletely synthesized proteins"/>
    <property type="evidence" value="ECO:0007669"/>
    <property type="project" value="TreeGrafter"/>
</dbReference>
<evidence type="ECO:0000313" key="8">
    <source>
        <dbReference type="Proteomes" id="UP001359886"/>
    </source>
</evidence>
<dbReference type="AlphaFoldDB" id="A0AAW9R824"/>
<keyword evidence="8" id="KW-1185">Reference proteome</keyword>
<evidence type="ECO:0000256" key="1">
    <source>
        <dbReference type="ARBA" id="ARBA00010541"/>
    </source>
</evidence>
<dbReference type="InterPro" id="IPR001478">
    <property type="entry name" value="PDZ"/>
</dbReference>
<dbReference type="GO" id="GO:0042597">
    <property type="term" value="C:periplasmic space"/>
    <property type="evidence" value="ECO:0007669"/>
    <property type="project" value="TreeGrafter"/>
</dbReference>
<dbReference type="PANTHER" id="PTHR22939">
    <property type="entry name" value="SERINE PROTEASE FAMILY S1C HTRA-RELATED"/>
    <property type="match status" value="1"/>
</dbReference>
<keyword evidence="5" id="KW-0812">Transmembrane</keyword>
<keyword evidence="3" id="KW-0378">Hydrolase</keyword>
<evidence type="ECO:0000256" key="4">
    <source>
        <dbReference type="ARBA" id="ARBA00022825"/>
    </source>
</evidence>
<dbReference type="PROSITE" id="PS50106">
    <property type="entry name" value="PDZ"/>
    <property type="match status" value="1"/>
</dbReference>
<evidence type="ECO:0000256" key="2">
    <source>
        <dbReference type="ARBA" id="ARBA00022670"/>
    </source>
</evidence>
<comment type="caution">
    <text evidence="7">The sequence shown here is derived from an EMBL/GenBank/DDBJ whole genome shotgun (WGS) entry which is preliminary data.</text>
</comment>
<reference evidence="7 8" key="1">
    <citation type="submission" date="2024-02" db="EMBL/GenBank/DDBJ databases">
        <title>A novel Wenzhouxiangellaceae bacterium, isolated from coastal sediments.</title>
        <authorList>
            <person name="Du Z.-J."/>
            <person name="Ye Y.-Q."/>
            <person name="Zhang X.-Y."/>
        </authorList>
    </citation>
    <scope>NUCLEOTIDE SEQUENCE [LARGE SCALE GENOMIC DNA]</scope>
    <source>
        <strain evidence="7 8">CH-27</strain>
    </source>
</reference>